<keyword evidence="2" id="KW-1185">Reference proteome</keyword>
<dbReference type="OrthoDB" id="19908at2759"/>
<evidence type="ECO:0000313" key="2">
    <source>
        <dbReference type="Proteomes" id="UP000092154"/>
    </source>
</evidence>
<dbReference type="AlphaFoldDB" id="A0A1B7MDU3"/>
<evidence type="ECO:0008006" key="3">
    <source>
        <dbReference type="Google" id="ProtNLM"/>
    </source>
</evidence>
<dbReference type="Proteomes" id="UP000092154">
    <property type="component" value="Unassembled WGS sequence"/>
</dbReference>
<dbReference type="Gene3D" id="3.30.930.10">
    <property type="entry name" value="Bira Bifunctional Protein, Domain 2"/>
    <property type="match status" value="1"/>
</dbReference>
<gene>
    <name evidence="1" type="ORF">K503DRAFT_778040</name>
</gene>
<reference evidence="1 2" key="1">
    <citation type="submission" date="2016-06" db="EMBL/GenBank/DDBJ databases">
        <title>Comparative genomics of the ectomycorrhizal sister species Rhizopogon vinicolor and Rhizopogon vesiculosus (Basidiomycota: Boletales) reveals a divergence of the mating type B locus.</title>
        <authorList>
            <consortium name="DOE Joint Genome Institute"/>
            <person name="Mujic A.B."/>
            <person name="Kuo A."/>
            <person name="Tritt A."/>
            <person name="Lipzen A."/>
            <person name="Chen C."/>
            <person name="Johnson J."/>
            <person name="Sharma A."/>
            <person name="Barry K."/>
            <person name="Grigoriev I.V."/>
            <person name="Spatafora J.W."/>
        </authorList>
    </citation>
    <scope>NUCLEOTIDE SEQUENCE [LARGE SCALE GENOMIC DNA]</scope>
    <source>
        <strain evidence="1 2">AM-OR11-026</strain>
    </source>
</reference>
<dbReference type="PANTHER" id="PTHR10993:SF7">
    <property type="entry name" value="LIPOYLTRANSFERASE 2, MITOCHONDRIAL-RELATED"/>
    <property type="match status" value="1"/>
</dbReference>
<dbReference type="GO" id="GO:0033819">
    <property type="term" value="F:lipoyl(octanoyl) transferase activity"/>
    <property type="evidence" value="ECO:0007669"/>
    <property type="project" value="TreeGrafter"/>
</dbReference>
<name>A0A1B7MDU3_9AGAM</name>
<dbReference type="GO" id="GO:0009249">
    <property type="term" value="P:protein lipoylation"/>
    <property type="evidence" value="ECO:0007669"/>
    <property type="project" value="TreeGrafter"/>
</dbReference>
<evidence type="ECO:0000313" key="1">
    <source>
        <dbReference type="EMBL" id="OAX30765.1"/>
    </source>
</evidence>
<dbReference type="EMBL" id="KV449961">
    <property type="protein sequence ID" value="OAX30765.1"/>
    <property type="molecule type" value="Genomic_DNA"/>
</dbReference>
<protein>
    <recommendedName>
        <fullName evidence="3">BPL/LPL catalytic domain-containing protein</fullName>
    </recommendedName>
</protein>
<dbReference type="STRING" id="1314800.A0A1B7MDU3"/>
<dbReference type="InParanoid" id="A0A1B7MDU3"/>
<dbReference type="SUPFAM" id="SSF55681">
    <property type="entry name" value="Class II aaRS and biotin synthetases"/>
    <property type="match status" value="1"/>
</dbReference>
<proteinExistence type="predicted"/>
<dbReference type="PANTHER" id="PTHR10993">
    <property type="entry name" value="OCTANOYLTRANSFERASE"/>
    <property type="match status" value="1"/>
</dbReference>
<dbReference type="InterPro" id="IPR045864">
    <property type="entry name" value="aa-tRNA-synth_II/BPL/LPL"/>
</dbReference>
<sequence length="100" mass="10957">MQRMIQSYLQRTHGITHVPSDHTGVFLDSATNIASIGVQVHHHLTTHGFVMNVTNEPLEWFGRVVACGLADVKAGCIMHSRSERTECASRGCGARDRGSI</sequence>
<organism evidence="1 2">
    <name type="scientific">Rhizopogon vinicolor AM-OR11-026</name>
    <dbReference type="NCBI Taxonomy" id="1314800"/>
    <lineage>
        <taxon>Eukaryota</taxon>
        <taxon>Fungi</taxon>
        <taxon>Dikarya</taxon>
        <taxon>Basidiomycota</taxon>
        <taxon>Agaricomycotina</taxon>
        <taxon>Agaricomycetes</taxon>
        <taxon>Agaricomycetidae</taxon>
        <taxon>Boletales</taxon>
        <taxon>Suillineae</taxon>
        <taxon>Rhizopogonaceae</taxon>
        <taxon>Rhizopogon</taxon>
    </lineage>
</organism>
<accession>A0A1B7MDU3</accession>